<dbReference type="PANTHER" id="PTHR11616:SF309">
    <property type="entry name" value="TRANSPORTER"/>
    <property type="match status" value="1"/>
</dbReference>
<feature type="disulfide bond" evidence="7">
    <location>
        <begin position="141"/>
        <end position="151"/>
    </location>
</feature>
<keyword evidence="4 9" id="KW-1133">Transmembrane helix</keyword>
<keyword evidence="8" id="KW-0769">Symport</keyword>
<feature type="binding site" evidence="6">
    <location>
        <position position="413"/>
    </location>
    <ligand>
        <name>Na(+)</name>
        <dbReference type="ChEBI" id="CHEBI:29101"/>
        <label>1</label>
    </ligand>
</feature>
<feature type="binding site" evidence="6">
    <location>
        <position position="414"/>
    </location>
    <ligand>
        <name>Na(+)</name>
        <dbReference type="ChEBI" id="CHEBI:29101"/>
        <label>1</label>
    </ligand>
</feature>
<sequence length="651" mass="73333">MTKKEKKDESNEHEEEELVQRETWGNKFEFLLACIGFSVGLGNVWRFPYLCYKNGGGAFLIPYLICVVVGGIPLFYLEVAVGQFMGVAGINAWNICPFFRGIGLSTLIIVFFLNCYYNVILAWAFRYFFASFTSRLPWTDCDYDDWATEHCSTFEAQPKDNRCMFDEAQNVTGAIVNGTCVSKWTAVALNVTIFDPSTLASYYVEPVTEYWENKVLAISDGIDQMGPAKWDLVLCLLFAWIVVYACICKGIRSSGKVMYVTATSPYIFMAVLLIRNAMLEGAKEGITFYLKPDLAKLKDTQVWVDAGTQIFFSYSISLGALTALGSYNKFNHNSYRDCIIFALVNSGTSIFAGFIIFSILGHMAHVQGKEIADVAEAGPGLAFIAYPKALTLLPAAPFWSVMFFLMVILLGLDSQFVGVEGVVTAIVDQFPGYLRKGHRKEIFIAFVCVLQFLCGLPMVCPGGMYVFQLFDYYSGSKIILFVAAFMCIAVAWCYGIRRFYDNIEMMYGWRINPYMGIGWFIFSPIFSMTIFVLSTIDYSELDYRRPKGTYIYPTWAVAIGWSMAGFAAIWIPIGWIYHLIKYGVSKETIKLFFTPIGLKSHQQRPQDVGEKTLLDLDMKGRNYQKQNPELPTITYANKSGGGATNQTFDHL</sequence>
<reference evidence="10" key="1">
    <citation type="submission" date="2023-05" db="EMBL/GenBank/DDBJ databases">
        <authorList>
            <person name="Wang S.S."/>
        </authorList>
    </citation>
    <scope>NUCLEOTIDE SEQUENCE</scope>
    <source>
        <strain evidence="10">SLC6</strain>
    </source>
</reference>
<dbReference type="PROSITE" id="PS00754">
    <property type="entry name" value="NA_NEUROTRAN_SYMP_2"/>
    <property type="match status" value="1"/>
</dbReference>
<protein>
    <recommendedName>
        <fullName evidence="8">Transporter</fullName>
    </recommendedName>
</protein>
<keyword evidence="5 9" id="KW-0472">Membrane</keyword>
<keyword evidence="2 8" id="KW-0813">Transport</keyword>
<dbReference type="GO" id="GO:0005886">
    <property type="term" value="C:plasma membrane"/>
    <property type="evidence" value="ECO:0007669"/>
    <property type="project" value="TreeGrafter"/>
</dbReference>
<dbReference type="AlphaFoldDB" id="A0AA49XE04"/>
<feature type="binding site" evidence="6">
    <location>
        <position position="43"/>
    </location>
    <ligand>
        <name>Na(+)</name>
        <dbReference type="ChEBI" id="CHEBI:29101"/>
        <label>1</label>
    </ligand>
</feature>
<evidence type="ECO:0000256" key="4">
    <source>
        <dbReference type="ARBA" id="ARBA00022989"/>
    </source>
</evidence>
<evidence type="ECO:0000256" key="2">
    <source>
        <dbReference type="ARBA" id="ARBA00022448"/>
    </source>
</evidence>
<dbReference type="EMBL" id="OQ971963">
    <property type="protein sequence ID" value="WLN44337.1"/>
    <property type="molecule type" value="mRNA"/>
</dbReference>
<dbReference type="Pfam" id="PF00209">
    <property type="entry name" value="SNF"/>
    <property type="match status" value="1"/>
</dbReference>
<dbReference type="PROSITE" id="PS50267">
    <property type="entry name" value="NA_NEUROTRAN_SYMP_3"/>
    <property type="match status" value="1"/>
</dbReference>
<dbReference type="GO" id="GO:0015293">
    <property type="term" value="F:symporter activity"/>
    <property type="evidence" value="ECO:0007669"/>
    <property type="project" value="UniProtKB-KW"/>
</dbReference>
<dbReference type="CDD" id="cd11496">
    <property type="entry name" value="SLC6sbd-TauT-like"/>
    <property type="match status" value="1"/>
</dbReference>
<feature type="binding site" evidence="6">
    <location>
        <position position="39"/>
    </location>
    <ligand>
        <name>Na(+)</name>
        <dbReference type="ChEBI" id="CHEBI:29101"/>
        <label>1</label>
    </ligand>
</feature>
<feature type="transmembrane region" description="Helical" evidence="9">
    <location>
        <begin position="556"/>
        <end position="580"/>
    </location>
</feature>
<dbReference type="GO" id="GO:0006865">
    <property type="term" value="P:amino acid transport"/>
    <property type="evidence" value="ECO:0007669"/>
    <property type="project" value="TreeGrafter"/>
</dbReference>
<evidence type="ECO:0000313" key="10">
    <source>
        <dbReference type="EMBL" id="WLN44337.1"/>
    </source>
</evidence>
<feature type="transmembrane region" description="Helical" evidence="9">
    <location>
        <begin position="30"/>
        <end position="48"/>
    </location>
</feature>
<evidence type="ECO:0000256" key="3">
    <source>
        <dbReference type="ARBA" id="ARBA00022692"/>
    </source>
</evidence>
<keyword evidence="7" id="KW-1015">Disulfide bond</keyword>
<dbReference type="GO" id="GO:0035725">
    <property type="term" value="P:sodium ion transmembrane transport"/>
    <property type="evidence" value="ECO:0007669"/>
    <property type="project" value="TreeGrafter"/>
</dbReference>
<dbReference type="PROSITE" id="PS00610">
    <property type="entry name" value="NA_NEUROTRAN_SYMP_1"/>
    <property type="match status" value="1"/>
</dbReference>
<feature type="transmembrane region" description="Helical" evidence="9">
    <location>
        <begin position="102"/>
        <end position="125"/>
    </location>
</feature>
<dbReference type="InterPro" id="IPR000175">
    <property type="entry name" value="Na/ntran_symport"/>
</dbReference>
<feature type="binding site" evidence="6">
    <location>
        <position position="345"/>
    </location>
    <ligand>
        <name>Na(+)</name>
        <dbReference type="ChEBI" id="CHEBI:29101"/>
        <label>1</label>
    </ligand>
</feature>
<feature type="transmembrane region" description="Helical" evidence="9">
    <location>
        <begin position="517"/>
        <end position="536"/>
    </location>
</feature>
<feature type="transmembrane region" description="Helical" evidence="9">
    <location>
        <begin position="259"/>
        <end position="278"/>
    </location>
</feature>
<keyword evidence="6" id="KW-0915">Sodium</keyword>
<proteinExistence type="evidence at transcript level"/>
<feature type="transmembrane region" description="Helical" evidence="9">
    <location>
        <begin position="306"/>
        <end position="327"/>
    </location>
</feature>
<evidence type="ECO:0000256" key="8">
    <source>
        <dbReference type="RuleBase" id="RU003732"/>
    </source>
</evidence>
<feature type="binding site" evidence="6">
    <location>
        <position position="36"/>
    </location>
    <ligand>
        <name>Na(+)</name>
        <dbReference type="ChEBI" id="CHEBI:29101"/>
        <label>1</label>
    </ligand>
</feature>
<feature type="transmembrane region" description="Helical" evidence="9">
    <location>
        <begin position="230"/>
        <end position="247"/>
    </location>
</feature>
<feature type="transmembrane region" description="Helical" evidence="9">
    <location>
        <begin position="442"/>
        <end position="466"/>
    </location>
</feature>
<feature type="binding site" evidence="6">
    <location>
        <position position="410"/>
    </location>
    <ligand>
        <name>Na(+)</name>
        <dbReference type="ChEBI" id="CHEBI:29101"/>
        <label>1</label>
    </ligand>
</feature>
<dbReference type="PANTHER" id="PTHR11616">
    <property type="entry name" value="SODIUM/CHLORIDE DEPENDENT TRANSPORTER"/>
    <property type="match status" value="1"/>
</dbReference>
<dbReference type="InterPro" id="IPR037272">
    <property type="entry name" value="SNS_sf"/>
</dbReference>
<keyword evidence="6" id="KW-0479">Metal-binding</keyword>
<dbReference type="SUPFAM" id="SSF161070">
    <property type="entry name" value="SNF-like"/>
    <property type="match status" value="1"/>
</dbReference>
<accession>A0AA49XE04</accession>
<dbReference type="PRINTS" id="PR00176">
    <property type="entry name" value="NANEUSMPORT"/>
</dbReference>
<keyword evidence="3 8" id="KW-0812">Transmembrane</keyword>
<organism evidence="10">
    <name type="scientific">Sinonovacula rivularis</name>
    <dbReference type="NCBI Taxonomy" id="489091"/>
    <lineage>
        <taxon>Eukaryota</taxon>
        <taxon>Metazoa</taxon>
        <taxon>Spiralia</taxon>
        <taxon>Lophotrochozoa</taxon>
        <taxon>Mollusca</taxon>
        <taxon>Bivalvia</taxon>
        <taxon>Autobranchia</taxon>
        <taxon>Heteroconchia</taxon>
        <taxon>Euheterodonta</taxon>
        <taxon>Imparidentia</taxon>
        <taxon>Neoheterodontei</taxon>
        <taxon>Cardiida</taxon>
        <taxon>Tellinoidea</taxon>
        <taxon>Solecurtidae</taxon>
        <taxon>Sinonovacula</taxon>
    </lineage>
</organism>
<comment type="subcellular location">
    <subcellularLocation>
        <location evidence="1">Membrane</location>
        <topology evidence="1">Multi-pass membrane protein</topology>
    </subcellularLocation>
</comment>
<comment type="similarity">
    <text evidence="8">Belongs to the sodium:neurotransmitter symporter (SNF) (TC 2.A.22) family.</text>
</comment>
<evidence type="ECO:0000256" key="1">
    <source>
        <dbReference type="ARBA" id="ARBA00004141"/>
    </source>
</evidence>
<evidence type="ECO:0000256" key="6">
    <source>
        <dbReference type="PIRSR" id="PIRSR600175-1"/>
    </source>
</evidence>
<evidence type="ECO:0000256" key="9">
    <source>
        <dbReference type="SAM" id="Phobius"/>
    </source>
</evidence>
<feature type="transmembrane region" description="Helical" evidence="9">
    <location>
        <begin position="478"/>
        <end position="496"/>
    </location>
</feature>
<evidence type="ECO:0000256" key="5">
    <source>
        <dbReference type="ARBA" id="ARBA00023136"/>
    </source>
</evidence>
<evidence type="ECO:0000256" key="7">
    <source>
        <dbReference type="PIRSR" id="PIRSR600175-2"/>
    </source>
</evidence>
<feature type="transmembrane region" description="Helical" evidence="9">
    <location>
        <begin position="60"/>
        <end position="81"/>
    </location>
</feature>
<name>A0AA49XE04_9BIVA</name>
<dbReference type="GO" id="GO:0046872">
    <property type="term" value="F:metal ion binding"/>
    <property type="evidence" value="ECO:0007669"/>
    <property type="project" value="UniProtKB-KW"/>
</dbReference>
<feature type="binding site" evidence="6">
    <location>
        <position position="313"/>
    </location>
    <ligand>
        <name>Na(+)</name>
        <dbReference type="ChEBI" id="CHEBI:29101"/>
        <label>1</label>
    </ligand>
</feature>
<feature type="transmembrane region" description="Helical" evidence="9">
    <location>
        <begin position="389"/>
        <end position="412"/>
    </location>
</feature>
<feature type="transmembrane region" description="Helical" evidence="9">
    <location>
        <begin position="339"/>
        <end position="360"/>
    </location>
</feature>